<evidence type="ECO:0000256" key="4">
    <source>
        <dbReference type="ARBA" id="ARBA00023002"/>
    </source>
</evidence>
<dbReference type="InterPro" id="IPR023753">
    <property type="entry name" value="FAD/NAD-binding_dom"/>
</dbReference>
<evidence type="ECO:0000256" key="5">
    <source>
        <dbReference type="PIRSR" id="PIRSR000350-2"/>
    </source>
</evidence>
<feature type="domain" description="Pyridine nucleotide-disulphide oxidoreductase dimerisation" evidence="8">
    <location>
        <begin position="345"/>
        <end position="452"/>
    </location>
</feature>
<dbReference type="InterPro" id="IPR001100">
    <property type="entry name" value="Pyr_nuc-diS_OxRdtase"/>
</dbReference>
<evidence type="ECO:0000256" key="2">
    <source>
        <dbReference type="ARBA" id="ARBA00022630"/>
    </source>
</evidence>
<accession>A0A561PU03</accession>
<comment type="similarity">
    <text evidence="1">Belongs to the class-I pyridine nucleotide-disulfide oxidoreductase family.</text>
</comment>
<evidence type="ECO:0000256" key="3">
    <source>
        <dbReference type="ARBA" id="ARBA00022827"/>
    </source>
</evidence>
<feature type="binding site" evidence="6">
    <location>
        <position position="50"/>
    </location>
    <ligand>
        <name>FAD</name>
        <dbReference type="ChEBI" id="CHEBI:57692"/>
    </ligand>
</feature>
<feature type="binding site" evidence="6">
    <location>
        <position position="202"/>
    </location>
    <ligand>
        <name>NAD(+)</name>
        <dbReference type="ChEBI" id="CHEBI:57540"/>
    </ligand>
</feature>
<evidence type="ECO:0000259" key="9">
    <source>
        <dbReference type="Pfam" id="PF07992"/>
    </source>
</evidence>
<dbReference type="OrthoDB" id="9800167at2"/>
<feature type="binding site" evidence="6">
    <location>
        <position position="310"/>
    </location>
    <ligand>
        <name>FAD</name>
        <dbReference type="ChEBI" id="CHEBI:57692"/>
    </ligand>
</feature>
<evidence type="ECO:0000256" key="7">
    <source>
        <dbReference type="PIRSR" id="PIRSR000350-4"/>
    </source>
</evidence>
<sequence length="459" mass="50050">MLKFDAIIIGSGQGGNPLARKLAKKGWKTALVEQRYPGGTCINDGCTPTKAMIASAKVANTVFHSKFWGIHSHGLSADLPAIISRKNNIVEDFREGTLKGLLDDHVEVFLGTAVFSGLYTIQVTGHQDESDVLTAEHIFVNTGSRPYIPDIPGLQEVPYLTSTTLLEEVIIPKDLIILGGSYIALEMGQLYQRLGSNVTLIESAPQLVSKEDPDVAAVIKKMLESENMQIYTGTQATRISRSGKQINVDIVTGTTREKLTGTHILVATGRTPNTAGLQLQHTQVLLDEKGYIQVNNRLETSAPGIYALGDVKGGPAFTHISYNDHLIIYKNLFENANLSIQTRQVPYCMFTDPQLGRIGMTETEAKNNNIPVKVAHLPMEKVARAIETGQTRGFMKALVHQQTDKILGVAILGPEGGEIMSILQMAMLGGITASQVRDMIFAHPLYAEALNNLFMSLEK</sequence>
<feature type="domain" description="FAD/NAD(P)-binding" evidence="9">
    <location>
        <begin position="5"/>
        <end position="321"/>
    </location>
</feature>
<dbReference type="FunFam" id="3.30.390.30:FF:000001">
    <property type="entry name" value="Dihydrolipoyl dehydrogenase"/>
    <property type="match status" value="1"/>
</dbReference>
<dbReference type="InterPro" id="IPR016156">
    <property type="entry name" value="FAD/NAD-linked_Rdtase_dimer_sf"/>
</dbReference>
<dbReference type="InterPro" id="IPR036188">
    <property type="entry name" value="FAD/NAD-bd_sf"/>
</dbReference>
<dbReference type="PANTHER" id="PTHR43014:SF2">
    <property type="entry name" value="MERCURIC REDUCTASE"/>
    <property type="match status" value="1"/>
</dbReference>
<comment type="cofactor">
    <cofactor evidence="6">
        <name>FAD</name>
        <dbReference type="ChEBI" id="CHEBI:57692"/>
    </cofactor>
    <text evidence="6">Binds 1 FAD per subunit.</text>
</comment>
<feature type="binding site" evidence="6">
    <location>
        <begin position="179"/>
        <end position="186"/>
    </location>
    <ligand>
        <name>NAD(+)</name>
        <dbReference type="ChEBI" id="CHEBI:57540"/>
    </ligand>
</feature>
<dbReference type="Pfam" id="PF02852">
    <property type="entry name" value="Pyr_redox_dim"/>
    <property type="match status" value="1"/>
</dbReference>
<comment type="caution">
    <text evidence="10">The sequence shown here is derived from an EMBL/GenBank/DDBJ whole genome shotgun (WGS) entry which is preliminary data.</text>
</comment>
<feature type="disulfide bond" description="Redox-active" evidence="7">
    <location>
        <begin position="41"/>
        <end position="46"/>
    </location>
</feature>
<evidence type="ECO:0000256" key="6">
    <source>
        <dbReference type="PIRSR" id="PIRSR000350-3"/>
    </source>
</evidence>
<dbReference type="RefSeq" id="WP_145669772.1">
    <property type="nucleotide sequence ID" value="NZ_VIWO01000003.1"/>
</dbReference>
<dbReference type="Pfam" id="PF07992">
    <property type="entry name" value="Pyr_redox_2"/>
    <property type="match status" value="1"/>
</dbReference>
<keyword evidence="4" id="KW-0560">Oxidoreductase</keyword>
<dbReference type="GO" id="GO:0003955">
    <property type="term" value="F:NAD(P)H dehydrogenase (quinone) activity"/>
    <property type="evidence" value="ECO:0007669"/>
    <property type="project" value="TreeGrafter"/>
</dbReference>
<dbReference type="SUPFAM" id="SSF55424">
    <property type="entry name" value="FAD/NAD-linked reductases, dimerisation (C-terminal) domain"/>
    <property type="match status" value="1"/>
</dbReference>
<dbReference type="PRINTS" id="PR00411">
    <property type="entry name" value="PNDRDTASEI"/>
</dbReference>
<evidence type="ECO:0000313" key="11">
    <source>
        <dbReference type="Proteomes" id="UP000320811"/>
    </source>
</evidence>
<reference evidence="10 11" key="1">
    <citation type="submission" date="2019-06" db="EMBL/GenBank/DDBJ databases">
        <title>Sorghum-associated microbial communities from plants grown in Nebraska, USA.</title>
        <authorList>
            <person name="Schachtman D."/>
        </authorList>
    </citation>
    <scope>NUCLEOTIDE SEQUENCE [LARGE SCALE GENOMIC DNA]</scope>
    <source>
        <strain evidence="10 11">1209</strain>
    </source>
</reference>
<dbReference type="InterPro" id="IPR004099">
    <property type="entry name" value="Pyr_nucl-diS_OxRdtase_dimer"/>
</dbReference>
<dbReference type="Proteomes" id="UP000320811">
    <property type="component" value="Unassembled WGS sequence"/>
</dbReference>
<dbReference type="PRINTS" id="PR00368">
    <property type="entry name" value="FADPNR"/>
</dbReference>
<keyword evidence="6" id="KW-0547">Nucleotide-binding</keyword>
<proteinExistence type="inferred from homology"/>
<dbReference type="Gene3D" id="3.50.50.60">
    <property type="entry name" value="FAD/NAD(P)-binding domain"/>
    <property type="match status" value="2"/>
</dbReference>
<organism evidence="10 11">
    <name type="scientific">Chitinophaga polysaccharea</name>
    <dbReference type="NCBI Taxonomy" id="1293035"/>
    <lineage>
        <taxon>Bacteria</taxon>
        <taxon>Pseudomonadati</taxon>
        <taxon>Bacteroidota</taxon>
        <taxon>Chitinophagia</taxon>
        <taxon>Chitinophagales</taxon>
        <taxon>Chitinophagaceae</taxon>
        <taxon>Chitinophaga</taxon>
    </lineage>
</organism>
<keyword evidence="11" id="KW-1185">Reference proteome</keyword>
<dbReference type="PIRSF" id="PIRSF000350">
    <property type="entry name" value="Mercury_reductase_MerA"/>
    <property type="match status" value="1"/>
</dbReference>
<dbReference type="Gene3D" id="3.30.390.30">
    <property type="match status" value="1"/>
</dbReference>
<dbReference type="EMBL" id="VIWO01000003">
    <property type="protein sequence ID" value="TWF41601.1"/>
    <property type="molecule type" value="Genomic_DNA"/>
</dbReference>
<dbReference type="PANTHER" id="PTHR43014">
    <property type="entry name" value="MERCURIC REDUCTASE"/>
    <property type="match status" value="1"/>
</dbReference>
<feature type="binding site" evidence="6">
    <location>
        <position position="269"/>
    </location>
    <ligand>
        <name>NAD(+)</name>
        <dbReference type="ChEBI" id="CHEBI:57540"/>
    </ligand>
</feature>
<protein>
    <submittedName>
        <fullName evidence="10">Pyruvate/2-oxoglutarate dehydrogenase complex dihydrolipoamide dehydrogenase (E3) component</fullName>
    </submittedName>
</protein>
<evidence type="ECO:0000313" key="10">
    <source>
        <dbReference type="EMBL" id="TWF41601.1"/>
    </source>
</evidence>
<keyword evidence="6" id="KW-0520">NAD</keyword>
<keyword evidence="2" id="KW-0285">Flavoprotein</keyword>
<keyword evidence="3 6" id="KW-0274">FAD</keyword>
<feature type="binding site" evidence="6">
    <location>
        <begin position="142"/>
        <end position="144"/>
    </location>
    <ligand>
        <name>FAD</name>
        <dbReference type="ChEBI" id="CHEBI:57692"/>
    </ligand>
</feature>
<dbReference type="GO" id="GO:0050660">
    <property type="term" value="F:flavin adenine dinucleotide binding"/>
    <property type="evidence" value="ECO:0007669"/>
    <property type="project" value="TreeGrafter"/>
</dbReference>
<name>A0A561PU03_9BACT</name>
<feature type="active site" description="Proton acceptor" evidence="5">
    <location>
        <position position="443"/>
    </location>
</feature>
<dbReference type="AlphaFoldDB" id="A0A561PU03"/>
<evidence type="ECO:0000256" key="1">
    <source>
        <dbReference type="ARBA" id="ARBA00007532"/>
    </source>
</evidence>
<keyword evidence="10" id="KW-0670">Pyruvate</keyword>
<gene>
    <name evidence="10" type="ORF">FHW36_103405</name>
</gene>
<evidence type="ECO:0000259" key="8">
    <source>
        <dbReference type="Pfam" id="PF02852"/>
    </source>
</evidence>
<dbReference type="SUPFAM" id="SSF51905">
    <property type="entry name" value="FAD/NAD(P)-binding domain"/>
    <property type="match status" value="1"/>
</dbReference>